<gene>
    <name evidence="3" type="ORF">GCM10011585_02440</name>
</gene>
<accession>A0A917H1C2</accession>
<dbReference type="PANTHER" id="PTHR46268">
    <property type="entry name" value="STRESS RESPONSE PROTEIN NHAX"/>
    <property type="match status" value="1"/>
</dbReference>
<feature type="domain" description="UspA" evidence="2">
    <location>
        <begin position="1"/>
        <end position="145"/>
    </location>
</feature>
<dbReference type="AlphaFoldDB" id="A0A917H1C2"/>
<sequence length="145" mass="15744">MFKKIAVAFDESPEAEHAFRSALDLAKLVAGELYLITVIENPPAYMSYVSAVAPDVPPLIKSQKRAFYEDLHSKARAAAERAGISLHSELIEGNEIDALLQGIDRLLPELLVVGLRRDPGGVSRYLGGTAHQLALHAKCDVLGVR</sequence>
<dbReference type="InterPro" id="IPR006015">
    <property type="entry name" value="Universal_stress_UspA"/>
</dbReference>
<evidence type="ECO:0000256" key="1">
    <source>
        <dbReference type="ARBA" id="ARBA00008791"/>
    </source>
</evidence>
<dbReference type="InterPro" id="IPR014729">
    <property type="entry name" value="Rossmann-like_a/b/a_fold"/>
</dbReference>
<dbReference type="Proteomes" id="UP000647241">
    <property type="component" value="Unassembled WGS sequence"/>
</dbReference>
<dbReference type="SUPFAM" id="SSF52402">
    <property type="entry name" value="Adenine nucleotide alpha hydrolases-like"/>
    <property type="match status" value="1"/>
</dbReference>
<comment type="similarity">
    <text evidence="1">Belongs to the universal stress protein A family.</text>
</comment>
<comment type="caution">
    <text evidence="3">The sequence shown here is derived from an EMBL/GenBank/DDBJ whole genome shotgun (WGS) entry which is preliminary data.</text>
</comment>
<dbReference type="Pfam" id="PF00582">
    <property type="entry name" value="Usp"/>
    <property type="match status" value="1"/>
</dbReference>
<dbReference type="EMBL" id="BMGT01000001">
    <property type="protein sequence ID" value="GGG64369.1"/>
    <property type="molecule type" value="Genomic_DNA"/>
</dbReference>
<reference evidence="3" key="1">
    <citation type="journal article" date="2014" name="Int. J. Syst. Evol. Microbiol.">
        <title>Complete genome sequence of Corynebacterium casei LMG S-19264T (=DSM 44701T), isolated from a smear-ripened cheese.</title>
        <authorList>
            <consortium name="US DOE Joint Genome Institute (JGI-PGF)"/>
            <person name="Walter F."/>
            <person name="Albersmeier A."/>
            <person name="Kalinowski J."/>
            <person name="Ruckert C."/>
        </authorList>
    </citation>
    <scope>NUCLEOTIDE SEQUENCE</scope>
    <source>
        <strain evidence="3">CGMCC 1.12997</strain>
    </source>
</reference>
<proteinExistence type="inferred from homology"/>
<organism evidence="3 4">
    <name type="scientific">Edaphobacter dinghuensis</name>
    <dbReference type="NCBI Taxonomy" id="1560005"/>
    <lineage>
        <taxon>Bacteria</taxon>
        <taxon>Pseudomonadati</taxon>
        <taxon>Acidobacteriota</taxon>
        <taxon>Terriglobia</taxon>
        <taxon>Terriglobales</taxon>
        <taxon>Acidobacteriaceae</taxon>
        <taxon>Edaphobacter</taxon>
    </lineage>
</organism>
<dbReference type="Gene3D" id="3.40.50.620">
    <property type="entry name" value="HUPs"/>
    <property type="match status" value="1"/>
</dbReference>
<keyword evidence="4" id="KW-1185">Reference proteome</keyword>
<protein>
    <recommendedName>
        <fullName evidence="2">UspA domain-containing protein</fullName>
    </recommendedName>
</protein>
<name>A0A917H1C2_9BACT</name>
<evidence type="ECO:0000313" key="3">
    <source>
        <dbReference type="EMBL" id="GGG64369.1"/>
    </source>
</evidence>
<evidence type="ECO:0000313" key="4">
    <source>
        <dbReference type="Proteomes" id="UP000647241"/>
    </source>
</evidence>
<dbReference type="InterPro" id="IPR006016">
    <property type="entry name" value="UspA"/>
</dbReference>
<dbReference type="PANTHER" id="PTHR46268:SF6">
    <property type="entry name" value="UNIVERSAL STRESS PROTEIN UP12"/>
    <property type="match status" value="1"/>
</dbReference>
<dbReference type="PRINTS" id="PR01438">
    <property type="entry name" value="UNVRSLSTRESS"/>
</dbReference>
<dbReference type="RefSeq" id="WP_188552341.1">
    <property type="nucleotide sequence ID" value="NZ_BMGT01000001.1"/>
</dbReference>
<reference evidence="3" key="2">
    <citation type="submission" date="2020-09" db="EMBL/GenBank/DDBJ databases">
        <authorList>
            <person name="Sun Q."/>
            <person name="Zhou Y."/>
        </authorList>
    </citation>
    <scope>NUCLEOTIDE SEQUENCE</scope>
    <source>
        <strain evidence="3">CGMCC 1.12997</strain>
    </source>
</reference>
<evidence type="ECO:0000259" key="2">
    <source>
        <dbReference type="Pfam" id="PF00582"/>
    </source>
</evidence>
<dbReference type="CDD" id="cd00293">
    <property type="entry name" value="USP-like"/>
    <property type="match status" value="1"/>
</dbReference>